<comment type="similarity">
    <text evidence="2 11">Belongs to the G-protein coupled receptor T2R family.</text>
</comment>
<feature type="transmembrane region" description="Helical" evidence="13">
    <location>
        <begin position="131"/>
        <end position="154"/>
    </location>
</feature>
<keyword evidence="5 12" id="KW-0812">Transmembrane</keyword>
<evidence type="ECO:0000256" key="2">
    <source>
        <dbReference type="ARBA" id="ARBA00007376"/>
    </source>
</evidence>
<keyword evidence="4 12" id="KW-0716">Sensory transduction</keyword>
<keyword evidence="9 12" id="KW-0675">Receptor</keyword>
<dbReference type="AlphaFoldDB" id="A0AAV6YIC2"/>
<evidence type="ECO:0000256" key="7">
    <source>
        <dbReference type="ARBA" id="ARBA00023040"/>
    </source>
</evidence>
<keyword evidence="8 12" id="KW-0472">Membrane</keyword>
<dbReference type="PANTHER" id="PTHR11394:SF160">
    <property type="entry name" value="TASTE RECEPTOR TYPE 2"/>
    <property type="match status" value="1"/>
</dbReference>
<feature type="transmembrane region" description="Helical" evidence="13">
    <location>
        <begin position="220"/>
        <end position="241"/>
    </location>
</feature>
<keyword evidence="6 13" id="KW-1133">Transmembrane helix</keyword>
<dbReference type="InterPro" id="IPR007960">
    <property type="entry name" value="TAS2R"/>
</dbReference>
<comment type="subcellular location">
    <subcellularLocation>
        <location evidence="1 12">Membrane</location>
        <topology evidence="1 12">Multi-pass membrane protein</topology>
    </subcellularLocation>
</comment>
<dbReference type="GO" id="GO:0016020">
    <property type="term" value="C:membrane"/>
    <property type="evidence" value="ECO:0007669"/>
    <property type="project" value="UniProtKB-SubCell"/>
</dbReference>
<dbReference type="GO" id="GO:0033038">
    <property type="term" value="F:bitter taste receptor activity"/>
    <property type="evidence" value="ECO:0007669"/>
    <property type="project" value="InterPro"/>
</dbReference>
<feature type="transmembrane region" description="Helical" evidence="13">
    <location>
        <begin position="174"/>
        <end position="199"/>
    </location>
</feature>
<evidence type="ECO:0000256" key="13">
    <source>
        <dbReference type="SAM" id="Phobius"/>
    </source>
</evidence>
<feature type="transmembrane region" description="Helical" evidence="13">
    <location>
        <begin position="12"/>
        <end position="36"/>
    </location>
</feature>
<dbReference type="PANTHER" id="PTHR11394">
    <property type="entry name" value="TASTE RECEPTOR TYPE 2"/>
    <property type="match status" value="1"/>
</dbReference>
<dbReference type="EMBL" id="WNYA01043828">
    <property type="protein sequence ID" value="KAG8536426.1"/>
    <property type="molecule type" value="Genomic_DNA"/>
</dbReference>
<keyword evidence="7 12" id="KW-0297">G-protein coupled receptor</keyword>
<evidence type="ECO:0000256" key="10">
    <source>
        <dbReference type="ARBA" id="ARBA00023224"/>
    </source>
</evidence>
<evidence type="ECO:0000256" key="3">
    <source>
        <dbReference type="ARBA" id="ARBA00022480"/>
    </source>
</evidence>
<keyword evidence="3 12" id="KW-0919">Taste</keyword>
<keyword evidence="10 12" id="KW-0807">Transducer</keyword>
<dbReference type="Pfam" id="PF05296">
    <property type="entry name" value="TAS2R"/>
    <property type="match status" value="1"/>
</dbReference>
<keyword evidence="15" id="KW-1185">Reference proteome</keyword>
<protein>
    <recommendedName>
        <fullName evidence="12">Taste receptor type 2</fullName>
    </recommendedName>
</protein>
<evidence type="ECO:0000313" key="15">
    <source>
        <dbReference type="Proteomes" id="UP000824782"/>
    </source>
</evidence>
<feature type="transmembrane region" description="Helical" evidence="13">
    <location>
        <begin position="48"/>
        <end position="72"/>
    </location>
</feature>
<dbReference type="Proteomes" id="UP000824782">
    <property type="component" value="Unassembled WGS sequence"/>
</dbReference>
<comment type="caution">
    <text evidence="14">The sequence shown here is derived from an EMBL/GenBank/DDBJ whole genome shotgun (WGS) entry which is preliminary data.</text>
</comment>
<feature type="transmembrane region" description="Helical" evidence="13">
    <location>
        <begin position="84"/>
        <end position="110"/>
    </location>
</feature>
<dbReference type="SUPFAM" id="SSF81321">
    <property type="entry name" value="Family A G protein-coupled receptor-like"/>
    <property type="match status" value="1"/>
</dbReference>
<feature type="transmembrane region" description="Helical" evidence="13">
    <location>
        <begin position="247"/>
        <end position="271"/>
    </location>
</feature>
<reference evidence="14" key="1">
    <citation type="thesis" date="2020" institute="ProQuest LLC" country="789 East Eisenhower Parkway, Ann Arbor, MI, USA">
        <title>Comparative Genomics and Chromosome Evolution.</title>
        <authorList>
            <person name="Mudd A.B."/>
        </authorList>
    </citation>
    <scope>NUCLEOTIDE SEQUENCE</scope>
    <source>
        <strain evidence="14">237g6f4</strain>
        <tissue evidence="14">Blood</tissue>
    </source>
</reference>
<evidence type="ECO:0000256" key="6">
    <source>
        <dbReference type="ARBA" id="ARBA00022989"/>
    </source>
</evidence>
<evidence type="ECO:0000256" key="9">
    <source>
        <dbReference type="ARBA" id="ARBA00023170"/>
    </source>
</evidence>
<name>A0AAV6YIC2_ENGPU</name>
<evidence type="ECO:0000256" key="12">
    <source>
        <dbReference type="RuleBase" id="RU004424"/>
    </source>
</evidence>
<evidence type="ECO:0000313" key="14">
    <source>
        <dbReference type="EMBL" id="KAG8536426.1"/>
    </source>
</evidence>
<evidence type="ECO:0000256" key="1">
    <source>
        <dbReference type="ARBA" id="ARBA00004141"/>
    </source>
</evidence>
<evidence type="ECO:0000256" key="4">
    <source>
        <dbReference type="ARBA" id="ARBA00022606"/>
    </source>
</evidence>
<organism evidence="14 15">
    <name type="scientific">Engystomops pustulosus</name>
    <name type="common">Tungara frog</name>
    <name type="synonym">Physalaemus pustulosus</name>
    <dbReference type="NCBI Taxonomy" id="76066"/>
    <lineage>
        <taxon>Eukaryota</taxon>
        <taxon>Metazoa</taxon>
        <taxon>Chordata</taxon>
        <taxon>Craniata</taxon>
        <taxon>Vertebrata</taxon>
        <taxon>Euteleostomi</taxon>
        <taxon>Amphibia</taxon>
        <taxon>Batrachia</taxon>
        <taxon>Anura</taxon>
        <taxon>Neobatrachia</taxon>
        <taxon>Hyloidea</taxon>
        <taxon>Leptodactylidae</taxon>
        <taxon>Leiuperinae</taxon>
        <taxon>Engystomops</taxon>
    </lineage>
</organism>
<evidence type="ECO:0000256" key="5">
    <source>
        <dbReference type="ARBA" id="ARBA00022692"/>
    </source>
</evidence>
<proteinExistence type="inferred from homology"/>
<accession>A0AAV6YIC2</accession>
<sequence>MESGQWIQELCLFITASIVCAIGLQTNLFIVGVSAIDRLNRRPLTPADLLITAIATSRILFQFMTLLDLFWITFNGVGSATFAIPSAMIVSSSAYSNIWLSVLQSVFYSLKISNFHNILYLCLKKIILQRVVGLAIMFVVMSIFYSLADILTFVMTSPNNSTQDGGTNHMVQFIRYRVFLLWNVLPFLFYVVSCSALLGSLCRHMYRMRREDNVTVHLDTYYKTIKFTVASFCCFALYVSFNMFGNFLLSFPALLLVGNCFLMLHSLYLIYMTPQLRAQVIKILNVMTRAATRNFGVHD</sequence>
<evidence type="ECO:0000256" key="11">
    <source>
        <dbReference type="RuleBase" id="RU004423"/>
    </source>
</evidence>
<dbReference type="GO" id="GO:0004930">
    <property type="term" value="F:G protein-coupled receptor activity"/>
    <property type="evidence" value="ECO:0007669"/>
    <property type="project" value="UniProtKB-KW"/>
</dbReference>
<gene>
    <name evidence="14" type="ORF">GDO81_026386</name>
</gene>
<evidence type="ECO:0000256" key="8">
    <source>
        <dbReference type="ARBA" id="ARBA00023136"/>
    </source>
</evidence>